<organism evidence="2">
    <name type="scientific">Bosea sp. NBC_00436</name>
    <dbReference type="NCBI Taxonomy" id="2969620"/>
    <lineage>
        <taxon>Bacteria</taxon>
        <taxon>Pseudomonadati</taxon>
        <taxon>Pseudomonadota</taxon>
        <taxon>Alphaproteobacteria</taxon>
        <taxon>Hyphomicrobiales</taxon>
        <taxon>Boseaceae</taxon>
        <taxon>Bosea</taxon>
    </lineage>
</organism>
<evidence type="ECO:0000313" key="2">
    <source>
        <dbReference type="EMBL" id="UZF88595.1"/>
    </source>
</evidence>
<feature type="signal peptide" evidence="1">
    <location>
        <begin position="1"/>
        <end position="24"/>
    </location>
</feature>
<name>A0A9E8A6T4_9HYPH</name>
<dbReference type="NCBIfam" id="NF035933">
    <property type="entry name" value="ESAT6_1"/>
    <property type="match status" value="1"/>
</dbReference>
<feature type="chain" id="PRO_5038506463" evidence="1">
    <location>
        <begin position="25"/>
        <end position="130"/>
    </location>
</feature>
<accession>A0A9E8A6T4</accession>
<proteinExistence type="predicted"/>
<sequence>MNFYKSLMAATAVALLGSAAPSFAQTQADQLKVAYQAARNQLGILGYCADKGYTDAAAADVQKKLIAMIPAPADASGGDAAEAAGRKGTISAMGMEQPIEAIAKMTNGTPATYCKQIGDLVKQMGAKLPQ</sequence>
<gene>
    <name evidence="2" type="ORF">NWE54_07340</name>
</gene>
<keyword evidence="1" id="KW-0732">Signal</keyword>
<protein>
    <submittedName>
        <fullName evidence="2">Pore-forming ESAT-6 family protein</fullName>
    </submittedName>
</protein>
<evidence type="ECO:0000256" key="1">
    <source>
        <dbReference type="SAM" id="SignalP"/>
    </source>
</evidence>
<dbReference type="AlphaFoldDB" id="A0A9E8A6T4"/>
<dbReference type="EMBL" id="CP102774">
    <property type="protein sequence ID" value="UZF88595.1"/>
    <property type="molecule type" value="Genomic_DNA"/>
</dbReference>
<reference evidence="2" key="1">
    <citation type="submission" date="2022-08" db="EMBL/GenBank/DDBJ databases">
        <title>Complete Genome Sequences of 2 Bosea sp. soil isolates.</title>
        <authorList>
            <person name="Alvarez Arevalo M."/>
            <person name="Sterndorff E.B."/>
            <person name="Faurdal D."/>
            <person name="Joergensen T.S."/>
            <person name="Weber T."/>
        </authorList>
    </citation>
    <scope>NUCLEOTIDE SEQUENCE</scope>
    <source>
        <strain evidence="2">NBC_00436</strain>
    </source>
</reference>